<evidence type="ECO:0000313" key="3">
    <source>
        <dbReference type="Proteomes" id="UP000307507"/>
    </source>
</evidence>
<gene>
    <name evidence="2" type="ORF">E6C50_03740</name>
</gene>
<evidence type="ECO:0008006" key="4">
    <source>
        <dbReference type="Google" id="ProtNLM"/>
    </source>
</evidence>
<reference evidence="2 3" key="1">
    <citation type="submission" date="2019-04" db="EMBL/GenBank/DDBJ databases">
        <title>Flavobacterium sp. nov. isolated from construction timber.</title>
        <authorList>
            <person name="Lin S.-Y."/>
            <person name="Chang C.-T."/>
            <person name="Young C.-C."/>
        </authorList>
    </citation>
    <scope>NUCLEOTIDE SEQUENCE [LARGE SCALE GENOMIC DNA]</scope>
    <source>
        <strain evidence="2 3">CC-CTC003</strain>
    </source>
</reference>
<feature type="chain" id="PRO_5021024691" description="Outer membrane protein beta-barrel domain-containing protein" evidence="1">
    <location>
        <begin position="24"/>
        <end position="166"/>
    </location>
</feature>
<keyword evidence="3" id="KW-1185">Reference proteome</keyword>
<keyword evidence="1" id="KW-0732">Signal</keyword>
<protein>
    <recommendedName>
        <fullName evidence="4">Outer membrane protein beta-barrel domain-containing protein</fullName>
    </recommendedName>
</protein>
<feature type="signal peptide" evidence="1">
    <location>
        <begin position="1"/>
        <end position="23"/>
    </location>
</feature>
<comment type="caution">
    <text evidence="2">The sequence shown here is derived from an EMBL/GenBank/DDBJ whole genome shotgun (WGS) entry which is preliminary data.</text>
</comment>
<evidence type="ECO:0000313" key="2">
    <source>
        <dbReference type="EMBL" id="THF53325.1"/>
    </source>
</evidence>
<dbReference type="Proteomes" id="UP000307507">
    <property type="component" value="Unassembled WGS sequence"/>
</dbReference>
<dbReference type="RefSeq" id="WP_136401848.1">
    <property type="nucleotide sequence ID" value="NZ_SSNZ01000001.1"/>
</dbReference>
<dbReference type="AlphaFoldDB" id="A0A4S4A5V2"/>
<accession>A0A4S4A5V2</accession>
<name>A0A4S4A5V2_9FLAO</name>
<dbReference type="OrthoDB" id="1492374at2"/>
<evidence type="ECO:0000256" key="1">
    <source>
        <dbReference type="SAM" id="SignalP"/>
    </source>
</evidence>
<organism evidence="2 3">
    <name type="scientific">Flavobacterium supellecticarium</name>
    <dbReference type="NCBI Taxonomy" id="2565924"/>
    <lineage>
        <taxon>Bacteria</taxon>
        <taxon>Pseudomonadati</taxon>
        <taxon>Bacteroidota</taxon>
        <taxon>Flavobacteriia</taxon>
        <taxon>Flavobacteriales</taxon>
        <taxon>Flavobacteriaceae</taxon>
        <taxon>Flavobacterium</taxon>
    </lineage>
</organism>
<dbReference type="EMBL" id="SSNZ01000001">
    <property type="protein sequence ID" value="THF53325.1"/>
    <property type="molecule type" value="Genomic_DNA"/>
</dbReference>
<sequence length="166" mass="17900">MISKLKSLFLVAVVAGFSQSLSAQDIRVGVHAGFPIGDAADVSSFNLGIDGAVYFYKVKDFLDLGIATGYSRFFGKTVTVAGMDFTYDDFGYIPVAASGRGKFDHNIFYTADIGYGIGLNNADGGLYYQGKVGWNKDNFDLFAFYRGISDNFTVSAIGVGVAYKLH</sequence>
<proteinExistence type="predicted"/>